<dbReference type="Proteomes" id="UP000305131">
    <property type="component" value="Unassembled WGS sequence"/>
</dbReference>
<dbReference type="PANTHER" id="PTHR43143:SF6">
    <property type="entry name" value="BLL3016 PROTEIN"/>
    <property type="match status" value="1"/>
</dbReference>
<dbReference type="Gene3D" id="3.60.21.10">
    <property type="match status" value="1"/>
</dbReference>
<evidence type="ECO:0000313" key="3">
    <source>
        <dbReference type="Proteomes" id="UP000305131"/>
    </source>
</evidence>
<sequence length="318" mass="33977">MTKSDTSTPAADADGIHRRGFLECMTWAGTGILWSLSGGLPSGLGLGSALAAEPAKAFTFLQISDSHVGFDKPANPDALSTLREAVARIRTLKEKPAFMIHTGDISHLSREKEFDDADQIVKEAGLPVFYVPGEHDLLDDGQGKAYLDRYGKGSKGAGWYSYDHDGVHFIALVNVVELKAGGLGNLGTEQLEWLESDVAGLPSSTPIVVFAHIPLWTVYPEWGWGTSDGLQALAYLKRFGSVTVLNGHIHQVMQKVEGNVTFHTARSTAFPQPAPGSAPSPGPLKLPAAELRKSLGIATVNFVRGSQPLAIIDQPLEG</sequence>
<reference evidence="2 3" key="1">
    <citation type="submission" date="2019-05" db="EMBL/GenBank/DDBJ databases">
        <authorList>
            <person name="Zhou X."/>
        </authorList>
    </citation>
    <scope>NUCLEOTIDE SEQUENCE [LARGE SCALE GENOMIC DNA]</scope>
    <source>
        <strain evidence="2 3">DSM 432</strain>
    </source>
</reference>
<evidence type="ECO:0000313" key="2">
    <source>
        <dbReference type="EMBL" id="TLX43724.1"/>
    </source>
</evidence>
<dbReference type="InterPro" id="IPR051918">
    <property type="entry name" value="STPP_CPPED1"/>
</dbReference>
<dbReference type="InterPro" id="IPR004843">
    <property type="entry name" value="Calcineurin-like_PHP"/>
</dbReference>
<gene>
    <name evidence="2" type="ORF">FBQ73_06340</name>
</gene>
<dbReference type="Pfam" id="PF00149">
    <property type="entry name" value="Metallophos"/>
    <property type="match status" value="1"/>
</dbReference>
<dbReference type="GeneID" id="95773079"/>
<evidence type="ECO:0000259" key="1">
    <source>
        <dbReference type="Pfam" id="PF00149"/>
    </source>
</evidence>
<accession>A0A6C1KKZ6</accession>
<dbReference type="InterPro" id="IPR006311">
    <property type="entry name" value="TAT_signal"/>
</dbReference>
<organism evidence="2 3">
    <name type="scientific">Xanthobacter autotrophicus</name>
    <dbReference type="NCBI Taxonomy" id="280"/>
    <lineage>
        <taxon>Bacteria</taxon>
        <taxon>Pseudomonadati</taxon>
        <taxon>Pseudomonadota</taxon>
        <taxon>Alphaproteobacteria</taxon>
        <taxon>Hyphomicrobiales</taxon>
        <taxon>Xanthobacteraceae</taxon>
        <taxon>Xanthobacter</taxon>
    </lineage>
</organism>
<dbReference type="OrthoDB" id="9780884at2"/>
<feature type="domain" description="Calcineurin-like phosphoesterase" evidence="1">
    <location>
        <begin position="59"/>
        <end position="251"/>
    </location>
</feature>
<dbReference type="PANTHER" id="PTHR43143">
    <property type="entry name" value="METALLOPHOSPHOESTERASE, CALCINEURIN SUPERFAMILY"/>
    <property type="match status" value="1"/>
</dbReference>
<dbReference type="InterPro" id="IPR029052">
    <property type="entry name" value="Metallo-depent_PP-like"/>
</dbReference>
<proteinExistence type="predicted"/>
<dbReference type="RefSeq" id="WP_138398633.1">
    <property type="nucleotide sequence ID" value="NZ_JBAFVI010000001.1"/>
</dbReference>
<dbReference type="GO" id="GO:0016787">
    <property type="term" value="F:hydrolase activity"/>
    <property type="evidence" value="ECO:0007669"/>
    <property type="project" value="InterPro"/>
</dbReference>
<name>A0A6C1KKZ6_XANAU</name>
<comment type="caution">
    <text evidence="2">The sequence shown here is derived from an EMBL/GenBank/DDBJ whole genome shotgun (WGS) entry which is preliminary data.</text>
</comment>
<dbReference type="AlphaFoldDB" id="A0A6C1KKZ6"/>
<protein>
    <submittedName>
        <fullName evidence="2">Metallophosphoesterase</fullName>
    </submittedName>
</protein>
<dbReference type="EMBL" id="VAUP01000015">
    <property type="protein sequence ID" value="TLX43724.1"/>
    <property type="molecule type" value="Genomic_DNA"/>
</dbReference>
<dbReference type="PROSITE" id="PS51318">
    <property type="entry name" value="TAT"/>
    <property type="match status" value="1"/>
</dbReference>
<dbReference type="SUPFAM" id="SSF56300">
    <property type="entry name" value="Metallo-dependent phosphatases"/>
    <property type="match status" value="1"/>
</dbReference>